<reference evidence="7 8" key="1">
    <citation type="journal article" date="2021" name="BMC Biol.">
        <title>Horizontally acquired antibacterial genes associated with adaptive radiation of ladybird beetles.</title>
        <authorList>
            <person name="Li H.S."/>
            <person name="Tang X.F."/>
            <person name="Huang Y.H."/>
            <person name="Xu Z.Y."/>
            <person name="Chen M.L."/>
            <person name="Du X.Y."/>
            <person name="Qiu B.Y."/>
            <person name="Chen P.T."/>
            <person name="Zhang W."/>
            <person name="Slipinski A."/>
            <person name="Escalona H.E."/>
            <person name="Waterhouse R.M."/>
            <person name="Zwick A."/>
            <person name="Pang H."/>
        </authorList>
    </citation>
    <scope>NUCLEOTIDE SEQUENCE [LARGE SCALE GENOMIC DNA]</scope>
    <source>
        <strain evidence="7">SYSU2018</strain>
    </source>
</reference>
<evidence type="ECO:0000256" key="5">
    <source>
        <dbReference type="ARBA" id="ARBA00025466"/>
    </source>
</evidence>
<evidence type="ECO:0000256" key="3">
    <source>
        <dbReference type="ARBA" id="ARBA00023015"/>
    </source>
</evidence>
<evidence type="ECO:0000259" key="6">
    <source>
        <dbReference type="Pfam" id="PF13873"/>
    </source>
</evidence>
<evidence type="ECO:0000256" key="1">
    <source>
        <dbReference type="ARBA" id="ARBA00011764"/>
    </source>
</evidence>
<comment type="caution">
    <text evidence="7">The sequence shown here is derived from an EMBL/GenBank/DDBJ whole genome shotgun (WGS) entry which is preliminary data.</text>
</comment>
<keyword evidence="3" id="KW-0805">Transcription regulation</keyword>
<organism evidence="7 8">
    <name type="scientific">Cryptolaemus montrouzieri</name>
    <dbReference type="NCBI Taxonomy" id="559131"/>
    <lineage>
        <taxon>Eukaryota</taxon>
        <taxon>Metazoa</taxon>
        <taxon>Ecdysozoa</taxon>
        <taxon>Arthropoda</taxon>
        <taxon>Hexapoda</taxon>
        <taxon>Insecta</taxon>
        <taxon>Pterygota</taxon>
        <taxon>Neoptera</taxon>
        <taxon>Endopterygota</taxon>
        <taxon>Coleoptera</taxon>
        <taxon>Polyphaga</taxon>
        <taxon>Cucujiformia</taxon>
        <taxon>Coccinelloidea</taxon>
        <taxon>Coccinellidae</taxon>
        <taxon>Scymninae</taxon>
        <taxon>Scymnini</taxon>
        <taxon>Cryptolaemus</taxon>
    </lineage>
</organism>
<accession>A0ABD2N6B4</accession>
<dbReference type="Proteomes" id="UP001516400">
    <property type="component" value="Unassembled WGS sequence"/>
</dbReference>
<name>A0ABD2N6B4_9CUCU</name>
<keyword evidence="8" id="KW-1185">Reference proteome</keyword>
<proteinExistence type="predicted"/>
<evidence type="ECO:0000256" key="2">
    <source>
        <dbReference type="ARBA" id="ARBA00016807"/>
    </source>
</evidence>
<feature type="domain" description="Myb/SANT-like DNA-binding" evidence="6">
    <location>
        <begin position="9"/>
        <end position="84"/>
    </location>
</feature>
<protein>
    <recommendedName>
        <fullName evidence="2">Regulatory protein zeste</fullName>
    </recommendedName>
</protein>
<dbReference type="InterPro" id="IPR028002">
    <property type="entry name" value="Myb_DNA-bind_5"/>
</dbReference>
<comment type="subunit">
    <text evidence="1">Self-associates forming complexes of several hundred monomers.</text>
</comment>
<gene>
    <name evidence="7" type="ORF">HHI36_015644</name>
</gene>
<dbReference type="EMBL" id="JABFTP020000062">
    <property type="protein sequence ID" value="KAL3274233.1"/>
    <property type="molecule type" value="Genomic_DNA"/>
</dbReference>
<sequence length="234" mass="27457">MSIEKKAKGDNVSETQKELILAFMKDDLKFAAGKFDRNYTHAKAQMKWLELSKILNTFPGPTKDWKSWKRTWQDMKSKTKLKIMKRGIASEQGNKMQDEIMNLIKITEEMYGNCDKDWLEENSDKQFNTLEVDHNERREEETSARLKGIKREIGDIEENDDIKEEIKIIFSREPDVPSTYEIEKSGMEKSAYYDKKLAILERIATAKEESVQVKKKMVCELRNISSLLLQYINK</sequence>
<evidence type="ECO:0000313" key="7">
    <source>
        <dbReference type="EMBL" id="KAL3274233.1"/>
    </source>
</evidence>
<dbReference type="Pfam" id="PF13873">
    <property type="entry name" value="Myb_DNA-bind_5"/>
    <property type="match status" value="1"/>
</dbReference>
<comment type="function">
    <text evidence="5">Involved in transvection phenomena (= synapsis-dependent gene expression), where the synaptic pairing of chromosomes carrying genes with which zeste interacts influences the expression of these genes. Zeste binds to DNA and stimulates transcription from a nearby promoter.</text>
</comment>
<keyword evidence="4" id="KW-0804">Transcription</keyword>
<evidence type="ECO:0000313" key="8">
    <source>
        <dbReference type="Proteomes" id="UP001516400"/>
    </source>
</evidence>
<dbReference type="AlphaFoldDB" id="A0ABD2N6B4"/>
<evidence type="ECO:0000256" key="4">
    <source>
        <dbReference type="ARBA" id="ARBA00023163"/>
    </source>
</evidence>